<feature type="compositionally biased region" description="Polar residues" evidence="1">
    <location>
        <begin position="56"/>
        <end position="67"/>
    </location>
</feature>
<accession>A0AAV4H8L7</accession>
<feature type="region of interest" description="Disordered" evidence="1">
    <location>
        <begin position="43"/>
        <end position="76"/>
    </location>
</feature>
<protein>
    <submittedName>
        <fullName evidence="2">Uncharacterized protein</fullName>
    </submittedName>
</protein>
<evidence type="ECO:0000313" key="2">
    <source>
        <dbReference type="EMBL" id="GFR93894.1"/>
    </source>
</evidence>
<dbReference type="Proteomes" id="UP000762676">
    <property type="component" value="Unassembled WGS sequence"/>
</dbReference>
<name>A0AAV4H8L7_9GAST</name>
<reference evidence="2 3" key="1">
    <citation type="journal article" date="2021" name="Elife">
        <title>Chloroplast acquisition without the gene transfer in kleptoplastic sea slugs, Plakobranchus ocellatus.</title>
        <authorList>
            <person name="Maeda T."/>
            <person name="Takahashi S."/>
            <person name="Yoshida T."/>
            <person name="Shimamura S."/>
            <person name="Takaki Y."/>
            <person name="Nagai Y."/>
            <person name="Toyoda A."/>
            <person name="Suzuki Y."/>
            <person name="Arimoto A."/>
            <person name="Ishii H."/>
            <person name="Satoh N."/>
            <person name="Nishiyama T."/>
            <person name="Hasebe M."/>
            <person name="Maruyama T."/>
            <person name="Minagawa J."/>
            <person name="Obokata J."/>
            <person name="Shigenobu S."/>
        </authorList>
    </citation>
    <scope>NUCLEOTIDE SEQUENCE [LARGE SCALE GENOMIC DNA]</scope>
</reference>
<dbReference type="AlphaFoldDB" id="A0AAV4H8L7"/>
<evidence type="ECO:0000313" key="3">
    <source>
        <dbReference type="Proteomes" id="UP000762676"/>
    </source>
</evidence>
<dbReference type="EMBL" id="BMAT01005477">
    <property type="protein sequence ID" value="GFR93894.1"/>
    <property type="molecule type" value="Genomic_DNA"/>
</dbReference>
<keyword evidence="3" id="KW-1185">Reference proteome</keyword>
<gene>
    <name evidence="2" type="ORF">ElyMa_002654700</name>
</gene>
<proteinExistence type="predicted"/>
<organism evidence="2 3">
    <name type="scientific">Elysia marginata</name>
    <dbReference type="NCBI Taxonomy" id="1093978"/>
    <lineage>
        <taxon>Eukaryota</taxon>
        <taxon>Metazoa</taxon>
        <taxon>Spiralia</taxon>
        <taxon>Lophotrochozoa</taxon>
        <taxon>Mollusca</taxon>
        <taxon>Gastropoda</taxon>
        <taxon>Heterobranchia</taxon>
        <taxon>Euthyneura</taxon>
        <taxon>Panpulmonata</taxon>
        <taxon>Sacoglossa</taxon>
        <taxon>Placobranchoidea</taxon>
        <taxon>Plakobranchidae</taxon>
        <taxon>Elysia</taxon>
    </lineage>
</organism>
<evidence type="ECO:0000256" key="1">
    <source>
        <dbReference type="SAM" id="MobiDB-lite"/>
    </source>
</evidence>
<comment type="caution">
    <text evidence="2">The sequence shown here is derived from an EMBL/GenBank/DDBJ whole genome shotgun (WGS) entry which is preliminary data.</text>
</comment>
<sequence length="76" mass="8655">MKFILVRLERHSKYKSVETPAMLAPKFWITIIFQANQKPITANPMSGDERFCTARPQISSRGASTEEQNGKLELES</sequence>